<dbReference type="Proteomes" id="UP000663882">
    <property type="component" value="Unassembled WGS sequence"/>
</dbReference>
<gene>
    <name evidence="2" type="ORF">RFH988_LOCUS22897</name>
</gene>
<evidence type="ECO:0000313" key="3">
    <source>
        <dbReference type="Proteomes" id="UP000663882"/>
    </source>
</evidence>
<comment type="caution">
    <text evidence="2">The sequence shown here is derived from an EMBL/GenBank/DDBJ whole genome shotgun (WGS) entry which is preliminary data.</text>
</comment>
<protein>
    <submittedName>
        <fullName evidence="2">Uncharacterized protein</fullName>
    </submittedName>
</protein>
<evidence type="ECO:0000313" key="2">
    <source>
        <dbReference type="EMBL" id="CAF1169599.1"/>
    </source>
</evidence>
<proteinExistence type="predicted"/>
<feature type="region of interest" description="Disordered" evidence="1">
    <location>
        <begin position="198"/>
        <end position="218"/>
    </location>
</feature>
<dbReference type="AlphaFoldDB" id="A0A814U415"/>
<name>A0A814U415_9BILA</name>
<dbReference type="EMBL" id="CAJNOO010001554">
    <property type="protein sequence ID" value="CAF1169599.1"/>
    <property type="molecule type" value="Genomic_DNA"/>
</dbReference>
<evidence type="ECO:0000256" key="1">
    <source>
        <dbReference type="SAM" id="MobiDB-lite"/>
    </source>
</evidence>
<accession>A0A814U415</accession>
<reference evidence="2" key="1">
    <citation type="submission" date="2021-02" db="EMBL/GenBank/DDBJ databases">
        <authorList>
            <person name="Nowell W R."/>
        </authorList>
    </citation>
    <scope>NUCLEOTIDE SEQUENCE</scope>
</reference>
<organism evidence="2 3">
    <name type="scientific">Rotaria sordida</name>
    <dbReference type="NCBI Taxonomy" id="392033"/>
    <lineage>
        <taxon>Eukaryota</taxon>
        <taxon>Metazoa</taxon>
        <taxon>Spiralia</taxon>
        <taxon>Gnathifera</taxon>
        <taxon>Rotifera</taxon>
        <taxon>Eurotatoria</taxon>
        <taxon>Bdelloidea</taxon>
        <taxon>Philodinida</taxon>
        <taxon>Philodinidae</taxon>
        <taxon>Rotaria</taxon>
    </lineage>
</organism>
<sequence>MNTDSNLSSTNKDSTLMNTSSNLNIMQTATNHHEQNQSTIDDIFPASNDVSSSVNNMTSSLTFSKSVTNSMHDYRRPPVGDVGSNVLIATDGIPTDDSGAQNIKTFERVLRHERNPINRIPVVIIACTDNAECIGYLNNWDKKIPKMDVADDYRSEREEIRKVQGKNFPFSFGDYVVKILMGPIDNWFDPLDERRVTASRPSDRHAHKGKKKDICSIS</sequence>
<dbReference type="OrthoDB" id="2142040at2759"/>